<proteinExistence type="predicted"/>
<dbReference type="PANTHER" id="PTHR37610:SF40">
    <property type="entry name" value="OS01G0909600 PROTEIN"/>
    <property type="match status" value="1"/>
</dbReference>
<reference evidence="2 3" key="1">
    <citation type="journal article" date="2018" name="Nat. Genet.">
        <title>The Rosa genome provides new insights in the design of modern roses.</title>
        <authorList>
            <person name="Bendahmane M."/>
        </authorList>
    </citation>
    <scope>NUCLEOTIDE SEQUENCE [LARGE SCALE GENOMIC DNA]</scope>
    <source>
        <strain evidence="3">cv. Old Blush</strain>
    </source>
</reference>
<dbReference type="PANTHER" id="PTHR37610">
    <property type="entry name" value="CCHC-TYPE DOMAIN-CONTAINING PROTEIN"/>
    <property type="match status" value="1"/>
</dbReference>
<dbReference type="EMBL" id="PDCK01000042">
    <property type="protein sequence ID" value="PRQ36655.1"/>
    <property type="molecule type" value="Genomic_DNA"/>
</dbReference>
<feature type="compositionally biased region" description="Basic and acidic residues" evidence="1">
    <location>
        <begin position="1"/>
        <end position="13"/>
    </location>
</feature>
<sequence length="367" mass="41457">MAGKSGSKEDEPLAHSSDVDCNPNQRLSSVLLNEFNYLSWARAVTLALGGRSKLGYVNGVIQKPKADSPTFDSWLCKDQLVMSWLINSMESRIAEIFSFSESSMHLWNHVKEMYGNQNNAARVFQLKRDIADLQQEGKPFVQHLGSLTSMWNELDVYRPHTIEASVLLKRAEEDKIFQLLASLSSEYEDLRSHILMNTELPSFNIVCATIQREEVRRKVMNMETKTSASETRAYASNHRQAKAKVYKGKRLDLKCSYCEGVGHVRERCWVLYPEHKPKFLNEGKSSQKSWNPPKANLATTSSSSFSEGRLNFTSNPTTLINEFAAYLSKKQMHSEGEETAMPGIEGHTALLGKFAGFLAEIDYVPLE</sequence>
<feature type="region of interest" description="Disordered" evidence="1">
    <location>
        <begin position="1"/>
        <end position="20"/>
    </location>
</feature>
<accession>A0A2P6QR49</accession>
<feature type="compositionally biased region" description="Polar residues" evidence="1">
    <location>
        <begin position="297"/>
        <end position="308"/>
    </location>
</feature>
<protein>
    <submittedName>
        <fullName evidence="2">Putative transcription factor interactor and regulator CCHC(Zn) family</fullName>
    </submittedName>
</protein>
<dbReference type="OMA" id="WHKENAT"/>
<evidence type="ECO:0000313" key="3">
    <source>
        <dbReference type="Proteomes" id="UP000238479"/>
    </source>
</evidence>
<evidence type="ECO:0000313" key="2">
    <source>
        <dbReference type="EMBL" id="PRQ36655.1"/>
    </source>
</evidence>
<feature type="region of interest" description="Disordered" evidence="1">
    <location>
        <begin position="282"/>
        <end position="308"/>
    </location>
</feature>
<keyword evidence="3" id="KW-1185">Reference proteome</keyword>
<dbReference type="AlphaFoldDB" id="A0A2P6QR49"/>
<dbReference type="Gramene" id="PRQ36655">
    <property type="protein sequence ID" value="PRQ36655"/>
    <property type="gene ID" value="RchiOBHm_Chr4g0394021"/>
</dbReference>
<dbReference type="Proteomes" id="UP000238479">
    <property type="component" value="Chromosome 4"/>
</dbReference>
<name>A0A2P6QR49_ROSCH</name>
<comment type="caution">
    <text evidence="2">The sequence shown here is derived from an EMBL/GenBank/DDBJ whole genome shotgun (WGS) entry which is preliminary data.</text>
</comment>
<evidence type="ECO:0000256" key="1">
    <source>
        <dbReference type="SAM" id="MobiDB-lite"/>
    </source>
</evidence>
<organism evidence="2 3">
    <name type="scientific">Rosa chinensis</name>
    <name type="common">China rose</name>
    <dbReference type="NCBI Taxonomy" id="74649"/>
    <lineage>
        <taxon>Eukaryota</taxon>
        <taxon>Viridiplantae</taxon>
        <taxon>Streptophyta</taxon>
        <taxon>Embryophyta</taxon>
        <taxon>Tracheophyta</taxon>
        <taxon>Spermatophyta</taxon>
        <taxon>Magnoliopsida</taxon>
        <taxon>eudicotyledons</taxon>
        <taxon>Gunneridae</taxon>
        <taxon>Pentapetalae</taxon>
        <taxon>rosids</taxon>
        <taxon>fabids</taxon>
        <taxon>Rosales</taxon>
        <taxon>Rosaceae</taxon>
        <taxon>Rosoideae</taxon>
        <taxon>Rosoideae incertae sedis</taxon>
        <taxon>Rosa</taxon>
    </lineage>
</organism>
<dbReference type="Pfam" id="PF14223">
    <property type="entry name" value="Retrotran_gag_2"/>
    <property type="match status" value="1"/>
</dbReference>
<gene>
    <name evidence="2" type="ORF">RchiOBHm_Chr4g0394021</name>
</gene>